<dbReference type="Pfam" id="PF13398">
    <property type="entry name" value="Peptidase_M50B"/>
    <property type="match status" value="1"/>
</dbReference>
<feature type="transmembrane region" description="Helical" evidence="1">
    <location>
        <begin position="155"/>
        <end position="172"/>
    </location>
</feature>
<evidence type="ECO:0000256" key="1">
    <source>
        <dbReference type="SAM" id="Phobius"/>
    </source>
</evidence>
<comment type="caution">
    <text evidence="2">The sequence shown here is derived from an EMBL/GenBank/DDBJ whole genome shotgun (WGS) entry which is preliminary data.</text>
</comment>
<organism evidence="2 3">
    <name type="scientific">Toxoplasma gondii GAB2-2007-GAL-DOM2</name>
    <dbReference type="NCBI Taxonomy" id="1130820"/>
    <lineage>
        <taxon>Eukaryota</taxon>
        <taxon>Sar</taxon>
        <taxon>Alveolata</taxon>
        <taxon>Apicomplexa</taxon>
        <taxon>Conoidasida</taxon>
        <taxon>Coccidia</taxon>
        <taxon>Eucoccidiorida</taxon>
        <taxon>Eimeriorina</taxon>
        <taxon>Sarcocystidae</taxon>
        <taxon>Toxoplasma</taxon>
    </lineage>
</organism>
<feature type="transmembrane region" description="Helical" evidence="1">
    <location>
        <begin position="231"/>
        <end position="251"/>
    </location>
</feature>
<protein>
    <submittedName>
        <fullName evidence="2">Peptidase M50B-like protein</fullName>
    </submittedName>
</protein>
<dbReference type="VEuPathDB" id="ToxoDB:TGDOM2_285670"/>
<keyword evidence="1" id="KW-0472">Membrane</keyword>
<feature type="transmembrane region" description="Helical" evidence="1">
    <location>
        <begin position="178"/>
        <end position="199"/>
    </location>
</feature>
<gene>
    <name evidence="2" type="ORF">TGDOM2_285670</name>
</gene>
<dbReference type="InterPro" id="IPR049500">
    <property type="entry name" value="Peptidase_M50B-like"/>
</dbReference>
<feature type="transmembrane region" description="Helical" evidence="1">
    <location>
        <begin position="104"/>
        <end position="123"/>
    </location>
</feature>
<evidence type="ECO:0000313" key="2">
    <source>
        <dbReference type="EMBL" id="KFG39949.1"/>
    </source>
</evidence>
<keyword evidence="1" id="KW-1133">Transmembrane helix</keyword>
<proteinExistence type="predicted"/>
<dbReference type="OrthoDB" id="40823at2759"/>
<dbReference type="EMBL" id="AHZU02000806">
    <property type="protein sequence ID" value="KFG39949.1"/>
    <property type="molecule type" value="Genomic_DNA"/>
</dbReference>
<reference evidence="2 3" key="1">
    <citation type="submission" date="2014-02" db="EMBL/GenBank/DDBJ databases">
        <authorList>
            <person name="Sibley D."/>
            <person name="Venepally P."/>
            <person name="Karamycheva S."/>
            <person name="Hadjithomas M."/>
            <person name="Khan A."/>
            <person name="Brunk B."/>
            <person name="Roos D."/>
            <person name="Caler E."/>
            <person name="Lorenzi H."/>
        </authorList>
    </citation>
    <scope>NUCLEOTIDE SEQUENCE [LARGE SCALE GENOMIC DNA]</scope>
    <source>
        <strain evidence="2 3">GAB2-2007-GAL-DOM2</strain>
    </source>
</reference>
<dbReference type="PANTHER" id="PTHR33979">
    <property type="entry name" value="OS02G0221600 PROTEIN"/>
    <property type="match status" value="1"/>
</dbReference>
<feature type="transmembrane region" description="Helical" evidence="1">
    <location>
        <begin position="29"/>
        <end position="52"/>
    </location>
</feature>
<accession>A0A086K6D1</accession>
<feature type="transmembrane region" description="Helical" evidence="1">
    <location>
        <begin position="129"/>
        <end position="148"/>
    </location>
</feature>
<dbReference type="Proteomes" id="UP000028837">
    <property type="component" value="Unassembled WGS sequence"/>
</dbReference>
<dbReference type="PANTHER" id="PTHR33979:SF2">
    <property type="entry name" value="PEPTIDASE M50B-LIKE-DOMAIN-CONTAINING PROTEIN"/>
    <property type="match status" value="1"/>
</dbReference>
<keyword evidence="1" id="KW-0812">Transmembrane</keyword>
<evidence type="ECO:0000313" key="3">
    <source>
        <dbReference type="Proteomes" id="UP000028837"/>
    </source>
</evidence>
<name>A0A086K6D1_TOXGO</name>
<sequence>MASAVASFNAGDFVHLDWTLATCCERGQWITFGIVLAWLAAAVILWHCEVWGYSVLLPLKMLTVFFHEFGHATATWLTCGRVHGIEVHTNEGGVTKTTGGSQCVILPAGYLGSCVWGMFFLLMASLNIWTLRVGAGILCFAMLVVLVFFARNCTLRLVCLFFLALVVGLWVWTEMEKLVWPLRVILLGIGVMNGVYSLWDIWDDTIRRKVRESDAYKCADLTHCSSRLCGVIWAAVAVAFMAASIYLLFVVKEVGDDYFE</sequence>
<dbReference type="AlphaFoldDB" id="A0A086K6D1"/>